<protein>
    <recommendedName>
        <fullName evidence="6">Cytochrome c domain-containing protein</fullName>
    </recommendedName>
</protein>
<dbReference type="Gene3D" id="1.10.760.10">
    <property type="entry name" value="Cytochrome c-like domain"/>
    <property type="match status" value="1"/>
</dbReference>
<evidence type="ECO:0000256" key="4">
    <source>
        <dbReference type="ARBA" id="ARBA00022982"/>
    </source>
</evidence>
<keyword evidence="2" id="KW-0349">Heme</keyword>
<evidence type="ECO:0000313" key="7">
    <source>
        <dbReference type="EMBL" id="SVB62381.1"/>
    </source>
</evidence>
<gene>
    <name evidence="7" type="ORF">METZ01_LOCUS215235</name>
</gene>
<accession>A0A382FK76</accession>
<keyword evidence="3" id="KW-0479">Metal-binding</keyword>
<evidence type="ECO:0000256" key="1">
    <source>
        <dbReference type="ARBA" id="ARBA00022448"/>
    </source>
</evidence>
<feature type="domain" description="Cytochrome c" evidence="6">
    <location>
        <begin position="33"/>
        <end position="108"/>
    </location>
</feature>
<sequence length="114" mass="12350">MARFGILALLLFTYLVSAGCATKLDAGFISRADDTLQGKQAFSDAGCVMCHGPSARGATGPSLIPMERDYADFKSIVREGIGEMPGQEEENVADEQLVLIYEFVVSMSQSSHRR</sequence>
<dbReference type="SUPFAM" id="SSF46626">
    <property type="entry name" value="Cytochrome c"/>
    <property type="match status" value="1"/>
</dbReference>
<dbReference type="Pfam" id="PF13442">
    <property type="entry name" value="Cytochrome_CBB3"/>
    <property type="match status" value="1"/>
</dbReference>
<evidence type="ECO:0000259" key="6">
    <source>
        <dbReference type="PROSITE" id="PS51007"/>
    </source>
</evidence>
<name>A0A382FK76_9ZZZZ</name>
<dbReference type="GO" id="GO:0046872">
    <property type="term" value="F:metal ion binding"/>
    <property type="evidence" value="ECO:0007669"/>
    <property type="project" value="UniProtKB-KW"/>
</dbReference>
<dbReference type="PANTHER" id="PTHR37823:SF4">
    <property type="entry name" value="MENAQUINOL-CYTOCHROME C REDUCTASE CYTOCHROME B_C SUBUNIT"/>
    <property type="match status" value="1"/>
</dbReference>
<reference evidence="7" key="1">
    <citation type="submission" date="2018-05" db="EMBL/GenBank/DDBJ databases">
        <authorList>
            <person name="Lanie J.A."/>
            <person name="Ng W.-L."/>
            <person name="Kazmierczak K.M."/>
            <person name="Andrzejewski T.M."/>
            <person name="Davidsen T.M."/>
            <person name="Wayne K.J."/>
            <person name="Tettelin H."/>
            <person name="Glass J.I."/>
            <person name="Rusch D."/>
            <person name="Podicherti R."/>
            <person name="Tsui H.-C.T."/>
            <person name="Winkler M.E."/>
        </authorList>
    </citation>
    <scope>NUCLEOTIDE SEQUENCE</scope>
</reference>
<evidence type="ECO:0000256" key="2">
    <source>
        <dbReference type="ARBA" id="ARBA00022617"/>
    </source>
</evidence>
<proteinExistence type="predicted"/>
<dbReference type="GO" id="GO:0020037">
    <property type="term" value="F:heme binding"/>
    <property type="evidence" value="ECO:0007669"/>
    <property type="project" value="InterPro"/>
</dbReference>
<organism evidence="7">
    <name type="scientific">marine metagenome</name>
    <dbReference type="NCBI Taxonomy" id="408172"/>
    <lineage>
        <taxon>unclassified sequences</taxon>
        <taxon>metagenomes</taxon>
        <taxon>ecological metagenomes</taxon>
    </lineage>
</organism>
<evidence type="ECO:0000256" key="3">
    <source>
        <dbReference type="ARBA" id="ARBA00022723"/>
    </source>
</evidence>
<keyword evidence="4" id="KW-0249">Electron transport</keyword>
<keyword evidence="5" id="KW-0408">Iron</keyword>
<dbReference type="InterPro" id="IPR036909">
    <property type="entry name" value="Cyt_c-like_dom_sf"/>
</dbReference>
<dbReference type="AlphaFoldDB" id="A0A382FK76"/>
<dbReference type="PROSITE" id="PS51007">
    <property type="entry name" value="CYTC"/>
    <property type="match status" value="1"/>
</dbReference>
<dbReference type="GO" id="GO:0009055">
    <property type="term" value="F:electron transfer activity"/>
    <property type="evidence" value="ECO:0007669"/>
    <property type="project" value="InterPro"/>
</dbReference>
<keyword evidence="1" id="KW-0813">Transport</keyword>
<dbReference type="PROSITE" id="PS51257">
    <property type="entry name" value="PROKAR_LIPOPROTEIN"/>
    <property type="match status" value="1"/>
</dbReference>
<dbReference type="InterPro" id="IPR051811">
    <property type="entry name" value="Cytochrome_c550/c551-like"/>
</dbReference>
<evidence type="ECO:0000256" key="5">
    <source>
        <dbReference type="ARBA" id="ARBA00023004"/>
    </source>
</evidence>
<dbReference type="EMBL" id="UINC01049972">
    <property type="protein sequence ID" value="SVB62381.1"/>
    <property type="molecule type" value="Genomic_DNA"/>
</dbReference>
<dbReference type="InterPro" id="IPR009056">
    <property type="entry name" value="Cyt_c-like_dom"/>
</dbReference>
<dbReference type="PANTHER" id="PTHR37823">
    <property type="entry name" value="CYTOCHROME C-553-LIKE"/>
    <property type="match status" value="1"/>
</dbReference>